<feature type="transmembrane region" description="Helical" evidence="8">
    <location>
        <begin position="47"/>
        <end position="63"/>
    </location>
</feature>
<dbReference type="OrthoDB" id="9179315at2"/>
<dbReference type="KEGG" id="tak:Tharo_3262"/>
<gene>
    <name evidence="9" type="ORF">Tharo_3262</name>
</gene>
<comment type="subcellular location">
    <subcellularLocation>
        <location evidence="1">Cell membrane</location>
        <topology evidence="1">Multi-pass membrane protein</topology>
    </subcellularLocation>
</comment>
<feature type="transmembrane region" description="Helical" evidence="8">
    <location>
        <begin position="94"/>
        <end position="111"/>
    </location>
</feature>
<evidence type="ECO:0000313" key="9">
    <source>
        <dbReference type="EMBL" id="AVR90143.1"/>
    </source>
</evidence>
<feature type="transmembrane region" description="Helical" evidence="8">
    <location>
        <begin position="251"/>
        <end position="282"/>
    </location>
</feature>
<dbReference type="GO" id="GO:0009103">
    <property type="term" value="P:lipopolysaccharide biosynthetic process"/>
    <property type="evidence" value="ECO:0007669"/>
    <property type="project" value="UniProtKB-ARBA"/>
</dbReference>
<evidence type="ECO:0000256" key="7">
    <source>
        <dbReference type="ARBA" id="ARBA00023136"/>
    </source>
</evidence>
<dbReference type="PANTHER" id="PTHR33908">
    <property type="entry name" value="MANNOSYLTRANSFERASE YKCB-RELATED"/>
    <property type="match status" value="1"/>
</dbReference>
<dbReference type="GO" id="GO:0016763">
    <property type="term" value="F:pentosyltransferase activity"/>
    <property type="evidence" value="ECO:0007669"/>
    <property type="project" value="TreeGrafter"/>
</dbReference>
<evidence type="ECO:0000256" key="1">
    <source>
        <dbReference type="ARBA" id="ARBA00004651"/>
    </source>
</evidence>
<feature type="transmembrane region" description="Helical" evidence="8">
    <location>
        <begin position="187"/>
        <end position="212"/>
    </location>
</feature>
<evidence type="ECO:0000256" key="2">
    <source>
        <dbReference type="ARBA" id="ARBA00022475"/>
    </source>
</evidence>
<keyword evidence="10" id="KW-1185">Reference proteome</keyword>
<dbReference type="EMBL" id="CP028339">
    <property type="protein sequence ID" value="AVR90143.1"/>
    <property type="molecule type" value="Genomic_DNA"/>
</dbReference>
<reference evidence="9 10" key="1">
    <citation type="submission" date="2018-03" db="EMBL/GenBank/DDBJ databases">
        <title>Complete genome sequence of Thauera aromatica, a model organism for studying aromatic compound degradation under denitrifying conditions.</title>
        <authorList>
            <person name="Lo H.-Y."/>
            <person name="Goris T."/>
            <person name="Boll M."/>
            <person name="Mueller J.A."/>
        </authorList>
    </citation>
    <scope>NUCLEOTIDE SEQUENCE [LARGE SCALE GENOMIC DNA]</scope>
    <source>
        <strain evidence="9 10">K172</strain>
    </source>
</reference>
<keyword evidence="3" id="KW-0328">Glycosyltransferase</keyword>
<feature type="transmembrane region" description="Helical" evidence="8">
    <location>
        <begin position="345"/>
        <end position="364"/>
    </location>
</feature>
<dbReference type="GO" id="GO:0005886">
    <property type="term" value="C:plasma membrane"/>
    <property type="evidence" value="ECO:0007669"/>
    <property type="project" value="UniProtKB-SubCell"/>
</dbReference>
<accession>A0A2R4BSF6</accession>
<evidence type="ECO:0000256" key="8">
    <source>
        <dbReference type="SAM" id="Phobius"/>
    </source>
</evidence>
<dbReference type="Proteomes" id="UP000241885">
    <property type="component" value="Chromosome"/>
</dbReference>
<feature type="transmembrane region" description="Helical" evidence="8">
    <location>
        <begin position="294"/>
        <end position="315"/>
    </location>
</feature>
<evidence type="ECO:0000313" key="10">
    <source>
        <dbReference type="Proteomes" id="UP000241885"/>
    </source>
</evidence>
<feature type="transmembrane region" description="Helical" evidence="8">
    <location>
        <begin position="123"/>
        <end position="140"/>
    </location>
</feature>
<dbReference type="RefSeq" id="WP_159051726.1">
    <property type="nucleotide sequence ID" value="NZ_CP028339.1"/>
</dbReference>
<sequence>MLTAFVLSLVLSVIAVAGSDDLNRDGMLYVDAARAFLDGGLESARTRFDWLFLPALIAGLAAVTGLDPDLAGYALCAVLLAAASALLVLHSEKVFGGTAWAACLVVLAIPAFNGYREYIIREYGFWCFTLLSAWLAMRWVEKPAWSAAVSGQVALCIAAAFRVEALVFLPVIIAWQQHASRGGQLRPRLTMLLALPLAALVLGASAYGFGMFDLRGRLAFYLSLIQESVLFASGVDELAHSVLPDLSRDDAGIILFCGLVALVAVKFFKTLGLFLIPFLFAFRTPGVWSRAQPLSALFLAYLAVLGVFVTGMLFVTSRYVSFLNLLVVPVVAHGLMQMMRRWPGLKLPLVLLAVVVMLANVVSLSPKKHQYAEAGAWLRANLHDPQRAYVEGRRVRYHAGLEQEESPLSPADAVQEPLRSKFDLFVIEAPAERNAAALDAWRTEHDLDLIARFPGPGSEVLILAPRKGKAGAAGRR</sequence>
<dbReference type="InterPro" id="IPR050297">
    <property type="entry name" value="LipidA_mod_glycosyltrf_83"/>
</dbReference>
<name>A0A2R4BSF6_THAAR</name>
<keyword evidence="2" id="KW-1003">Cell membrane</keyword>
<keyword evidence="4" id="KW-0808">Transferase</keyword>
<keyword evidence="6 8" id="KW-1133">Transmembrane helix</keyword>
<dbReference type="PANTHER" id="PTHR33908:SF11">
    <property type="entry name" value="MEMBRANE PROTEIN"/>
    <property type="match status" value="1"/>
</dbReference>
<evidence type="ECO:0000256" key="6">
    <source>
        <dbReference type="ARBA" id="ARBA00022989"/>
    </source>
</evidence>
<proteinExistence type="predicted"/>
<dbReference type="AlphaFoldDB" id="A0A2R4BSF6"/>
<organism evidence="9 10">
    <name type="scientific">Thauera aromatica K172</name>
    <dbReference type="NCBI Taxonomy" id="44139"/>
    <lineage>
        <taxon>Bacteria</taxon>
        <taxon>Pseudomonadati</taxon>
        <taxon>Pseudomonadota</taxon>
        <taxon>Betaproteobacteria</taxon>
        <taxon>Rhodocyclales</taxon>
        <taxon>Zoogloeaceae</taxon>
        <taxon>Thauera</taxon>
    </lineage>
</organism>
<evidence type="ECO:0000256" key="5">
    <source>
        <dbReference type="ARBA" id="ARBA00022692"/>
    </source>
</evidence>
<keyword evidence="5 8" id="KW-0812">Transmembrane</keyword>
<protein>
    <submittedName>
        <fullName evidence="9">Putative membrane protein</fullName>
    </submittedName>
</protein>
<evidence type="ECO:0000256" key="4">
    <source>
        <dbReference type="ARBA" id="ARBA00022679"/>
    </source>
</evidence>
<evidence type="ECO:0000256" key="3">
    <source>
        <dbReference type="ARBA" id="ARBA00022676"/>
    </source>
</evidence>
<keyword evidence="7 8" id="KW-0472">Membrane</keyword>
<feature type="transmembrane region" description="Helical" evidence="8">
    <location>
        <begin position="70"/>
        <end position="88"/>
    </location>
</feature>
<feature type="transmembrane region" description="Helical" evidence="8">
    <location>
        <begin position="152"/>
        <end position="175"/>
    </location>
</feature>